<keyword evidence="1" id="KW-0802">TPR repeat</keyword>
<dbReference type="PROSITE" id="PS50005">
    <property type="entry name" value="TPR"/>
    <property type="match status" value="1"/>
</dbReference>
<dbReference type="OrthoDB" id="5986190at2759"/>
<comment type="caution">
    <text evidence="2">The sequence shown here is derived from an EMBL/GenBank/DDBJ whole genome shotgun (WGS) entry which is preliminary data.</text>
</comment>
<dbReference type="Gene3D" id="1.25.40.10">
    <property type="entry name" value="Tetratricopeptide repeat domain"/>
    <property type="match status" value="2"/>
</dbReference>
<keyword evidence="3" id="KW-1185">Reference proteome</keyword>
<evidence type="ECO:0000313" key="3">
    <source>
        <dbReference type="Proteomes" id="UP000695562"/>
    </source>
</evidence>
<dbReference type="AlphaFoldDB" id="A0A8J4Q5F6"/>
<evidence type="ECO:0008006" key="4">
    <source>
        <dbReference type="Google" id="ProtNLM"/>
    </source>
</evidence>
<dbReference type="SUPFAM" id="SSF48452">
    <property type="entry name" value="TPR-like"/>
    <property type="match status" value="2"/>
</dbReference>
<dbReference type="InterPro" id="IPR011990">
    <property type="entry name" value="TPR-like_helical_dom_sf"/>
</dbReference>
<evidence type="ECO:0000313" key="2">
    <source>
        <dbReference type="EMBL" id="KAF2078672.1"/>
    </source>
</evidence>
<protein>
    <recommendedName>
        <fullName evidence="4">Tetratricopeptide-like helical domain-containing protein</fullName>
    </recommendedName>
</protein>
<gene>
    <name evidence="2" type="ORF">CYY_000043</name>
</gene>
<dbReference type="Proteomes" id="UP000695562">
    <property type="component" value="Unassembled WGS sequence"/>
</dbReference>
<organism evidence="2 3">
    <name type="scientific">Polysphondylium violaceum</name>
    <dbReference type="NCBI Taxonomy" id="133409"/>
    <lineage>
        <taxon>Eukaryota</taxon>
        <taxon>Amoebozoa</taxon>
        <taxon>Evosea</taxon>
        <taxon>Eumycetozoa</taxon>
        <taxon>Dictyostelia</taxon>
        <taxon>Dictyosteliales</taxon>
        <taxon>Dictyosteliaceae</taxon>
        <taxon>Polysphondylium</taxon>
    </lineage>
</organism>
<dbReference type="SMART" id="SM00028">
    <property type="entry name" value="TPR"/>
    <property type="match status" value="3"/>
</dbReference>
<feature type="repeat" description="TPR" evidence="1">
    <location>
        <begin position="260"/>
        <end position="293"/>
    </location>
</feature>
<dbReference type="InterPro" id="IPR019734">
    <property type="entry name" value="TPR_rpt"/>
</dbReference>
<proteinExistence type="predicted"/>
<evidence type="ECO:0000256" key="1">
    <source>
        <dbReference type="PROSITE-ProRule" id="PRU00339"/>
    </source>
</evidence>
<accession>A0A8J4Q5F6</accession>
<reference evidence="2" key="1">
    <citation type="submission" date="2020-01" db="EMBL/GenBank/DDBJ databases">
        <title>Development of genomics and gene disruption for Polysphondylium violaceum indicates a role for the polyketide synthase stlB in stalk morphogenesis.</title>
        <authorList>
            <person name="Narita B."/>
            <person name="Kawabe Y."/>
            <person name="Kin K."/>
            <person name="Saito T."/>
            <person name="Gibbs R."/>
            <person name="Kuspa A."/>
            <person name="Muzny D."/>
            <person name="Queller D."/>
            <person name="Richards S."/>
            <person name="Strassman J."/>
            <person name="Sucgang R."/>
            <person name="Worley K."/>
            <person name="Schaap P."/>
        </authorList>
    </citation>
    <scope>NUCLEOTIDE SEQUENCE</scope>
    <source>
        <strain evidence="2">QSvi11</strain>
    </source>
</reference>
<sequence length="391" mass="45020">MQNIYKFGGIRSYCTTPFKSKVHGLVSNANNNNNNKSTESLIINSRNLLFHGRQLLERGDLDQAEKMIVHSFRNFNKKIDIHSSLFAVPSHAVGLVSLKKGKYSKGEQFFKLSLDRSETDSSYVYRNSIETSNDLGLSLLRQGKTQESFEQLQKALNLALEYQMYSLVASIYTNLGEYYKDMCYYDKSKFYHGIAHSRLMTYSSPGLDMARCFLNRSQISRISGEMDQSKEFLLEGSGILIRYLKRMGYSSNLPKHMDWAKTLIEFGHYYYKMGNIDKAKKKLNSAKKLFEEMNIKSIPDSVINTLNLAIIEKNIQLAPATSAADQQKIETHIQNLLAEIQKPYKDLQLEKFNPKLNRFNNVFDNLKNQKCQKPIPLIENLHFQLSGMINF</sequence>
<name>A0A8J4Q5F6_9MYCE</name>
<dbReference type="EMBL" id="AJWJ01000001">
    <property type="protein sequence ID" value="KAF2078672.1"/>
    <property type="molecule type" value="Genomic_DNA"/>
</dbReference>